<dbReference type="RefSeq" id="WP_268110366.1">
    <property type="nucleotide sequence ID" value="NZ_JAPPUX010000001.1"/>
</dbReference>
<organism evidence="1 2">
    <name type="scientific">Nocardioides pini</name>
    <dbReference type="NCBI Taxonomy" id="2975053"/>
    <lineage>
        <taxon>Bacteria</taxon>
        <taxon>Bacillati</taxon>
        <taxon>Actinomycetota</taxon>
        <taxon>Actinomycetes</taxon>
        <taxon>Propionibacteriales</taxon>
        <taxon>Nocardioidaceae</taxon>
        <taxon>Nocardioides</taxon>
    </lineage>
</organism>
<evidence type="ECO:0000313" key="2">
    <source>
        <dbReference type="Proteomes" id="UP001074726"/>
    </source>
</evidence>
<comment type="caution">
    <text evidence="1">The sequence shown here is derived from an EMBL/GenBank/DDBJ whole genome shotgun (WGS) entry which is preliminary data.</text>
</comment>
<name>A0ABT4C9C8_9ACTN</name>
<dbReference type="EMBL" id="JAPPUX010000001">
    <property type="protein sequence ID" value="MCY4725569.1"/>
    <property type="molecule type" value="Genomic_DNA"/>
</dbReference>
<protein>
    <submittedName>
        <fullName evidence="1">Uncharacterized protein</fullName>
    </submittedName>
</protein>
<gene>
    <name evidence="1" type="ORF">NYO98_04700</name>
</gene>
<dbReference type="Proteomes" id="UP001074726">
    <property type="component" value="Unassembled WGS sequence"/>
</dbReference>
<accession>A0ABT4C9C8</accession>
<proteinExistence type="predicted"/>
<reference evidence="1" key="1">
    <citation type="submission" date="2022-08" db="EMBL/GenBank/DDBJ databases">
        <title>Genome sequencing of Nocardioides sp. STR2.</title>
        <authorList>
            <person name="So Y."/>
        </authorList>
    </citation>
    <scope>NUCLEOTIDE SEQUENCE</scope>
    <source>
        <strain evidence="1">STR2</strain>
    </source>
</reference>
<sequence>MARSTSPLDSFVLTLDQQAMADLGIDHIAPEPMDQQAHGSKVLLKFADPAGDEFEVRLSGRTPTQQPPTRRRWELQWLTATGATSMTATTWVVP</sequence>
<evidence type="ECO:0000313" key="1">
    <source>
        <dbReference type="EMBL" id="MCY4725569.1"/>
    </source>
</evidence>
<keyword evidence="2" id="KW-1185">Reference proteome</keyword>